<sequence length="82" mass="9518">MAESLGRYVAEALKFGKQSLMNCEQANISEATEQKTYLVKKINHRRLSWKNHLSNYLVCWILRVVSGESSTFDVGLDITFWY</sequence>
<gene>
    <name evidence="1" type="ORF">CLUMA_CG017256</name>
</gene>
<dbReference type="EMBL" id="CVRI01000061">
    <property type="protein sequence ID" value="CRL04145.1"/>
    <property type="molecule type" value="Genomic_DNA"/>
</dbReference>
<keyword evidence="2" id="KW-1185">Reference proteome</keyword>
<dbReference type="Proteomes" id="UP000183832">
    <property type="component" value="Unassembled WGS sequence"/>
</dbReference>
<dbReference type="AlphaFoldDB" id="A0A1J1IZX5"/>
<organism evidence="1 2">
    <name type="scientific">Clunio marinus</name>
    <dbReference type="NCBI Taxonomy" id="568069"/>
    <lineage>
        <taxon>Eukaryota</taxon>
        <taxon>Metazoa</taxon>
        <taxon>Ecdysozoa</taxon>
        <taxon>Arthropoda</taxon>
        <taxon>Hexapoda</taxon>
        <taxon>Insecta</taxon>
        <taxon>Pterygota</taxon>
        <taxon>Neoptera</taxon>
        <taxon>Endopterygota</taxon>
        <taxon>Diptera</taxon>
        <taxon>Nematocera</taxon>
        <taxon>Chironomoidea</taxon>
        <taxon>Chironomidae</taxon>
        <taxon>Clunio</taxon>
    </lineage>
</organism>
<protein>
    <submittedName>
        <fullName evidence="1">CLUMA_CG017256, isoform A</fullName>
    </submittedName>
</protein>
<reference evidence="1 2" key="1">
    <citation type="submission" date="2015-04" db="EMBL/GenBank/DDBJ databases">
        <authorList>
            <person name="Syromyatnikov M.Y."/>
            <person name="Popov V.N."/>
        </authorList>
    </citation>
    <scope>NUCLEOTIDE SEQUENCE [LARGE SCALE GENOMIC DNA]</scope>
</reference>
<evidence type="ECO:0000313" key="2">
    <source>
        <dbReference type="Proteomes" id="UP000183832"/>
    </source>
</evidence>
<evidence type="ECO:0000313" key="1">
    <source>
        <dbReference type="EMBL" id="CRL04145.1"/>
    </source>
</evidence>
<proteinExistence type="predicted"/>
<accession>A0A1J1IZX5</accession>
<name>A0A1J1IZX5_9DIPT</name>